<evidence type="ECO:0000256" key="4">
    <source>
        <dbReference type="SAM" id="MobiDB-lite"/>
    </source>
</evidence>
<evidence type="ECO:0000313" key="6">
    <source>
        <dbReference type="Proteomes" id="UP000239724"/>
    </source>
</evidence>
<evidence type="ECO:0000313" key="5">
    <source>
        <dbReference type="EMBL" id="PPQ34494.1"/>
    </source>
</evidence>
<dbReference type="InterPro" id="IPR029045">
    <property type="entry name" value="ClpP/crotonase-like_dom_sf"/>
</dbReference>
<dbReference type="Pfam" id="PF00378">
    <property type="entry name" value="ECH_1"/>
    <property type="match status" value="1"/>
</dbReference>
<dbReference type="EC" id="4.2.1.17" evidence="5"/>
<dbReference type="PANTHER" id="PTHR11941:SF54">
    <property type="entry name" value="ENOYL-COA HYDRATASE, MITOCHONDRIAL"/>
    <property type="match status" value="1"/>
</dbReference>
<dbReference type="EMBL" id="NHRY01000108">
    <property type="protein sequence ID" value="PPQ34494.1"/>
    <property type="molecule type" value="Genomic_DNA"/>
</dbReference>
<dbReference type="GO" id="GO:0004300">
    <property type="term" value="F:enoyl-CoA hydratase activity"/>
    <property type="evidence" value="ECO:0007669"/>
    <property type="project" value="UniProtKB-EC"/>
</dbReference>
<dbReference type="Gene3D" id="3.90.226.10">
    <property type="entry name" value="2-enoyl-CoA Hydratase, Chain A, domain 1"/>
    <property type="match status" value="1"/>
</dbReference>
<comment type="similarity">
    <text evidence="1 3">Belongs to the enoyl-CoA hydratase/isomerase family.</text>
</comment>
<keyword evidence="2 5" id="KW-0456">Lyase</keyword>
<comment type="caution">
    <text evidence="5">The sequence shown here is derived from an EMBL/GenBank/DDBJ whole genome shotgun (WGS) entry which is preliminary data.</text>
</comment>
<dbReference type="PROSITE" id="PS00166">
    <property type="entry name" value="ENOYL_COA_HYDRATASE"/>
    <property type="match status" value="1"/>
</dbReference>
<accession>A0A2S6NIN3</accession>
<dbReference type="GO" id="GO:0006635">
    <property type="term" value="P:fatty acid beta-oxidation"/>
    <property type="evidence" value="ECO:0007669"/>
    <property type="project" value="TreeGrafter"/>
</dbReference>
<evidence type="ECO:0000256" key="2">
    <source>
        <dbReference type="ARBA" id="ARBA00023239"/>
    </source>
</evidence>
<evidence type="ECO:0000256" key="1">
    <source>
        <dbReference type="ARBA" id="ARBA00005254"/>
    </source>
</evidence>
<dbReference type="InterPro" id="IPR001753">
    <property type="entry name" value="Enoyl-CoA_hydra/iso"/>
</dbReference>
<keyword evidence="6" id="KW-1185">Reference proteome</keyword>
<gene>
    <name evidence="5" type="ORF">CCS01_10630</name>
</gene>
<dbReference type="RefSeq" id="WP_104518828.1">
    <property type="nucleotide sequence ID" value="NZ_NHRY01000108.1"/>
</dbReference>
<dbReference type="Gene3D" id="1.10.12.10">
    <property type="entry name" value="Lyase 2-enoyl-coa Hydratase, Chain A, domain 2"/>
    <property type="match status" value="1"/>
</dbReference>
<dbReference type="PANTHER" id="PTHR11941">
    <property type="entry name" value="ENOYL-COA HYDRATASE-RELATED"/>
    <property type="match status" value="1"/>
</dbReference>
<dbReference type="Proteomes" id="UP000239724">
    <property type="component" value="Unassembled WGS sequence"/>
</dbReference>
<feature type="region of interest" description="Disordered" evidence="4">
    <location>
        <begin position="235"/>
        <end position="258"/>
    </location>
</feature>
<dbReference type="SUPFAM" id="SSF52096">
    <property type="entry name" value="ClpP/crotonase"/>
    <property type="match status" value="1"/>
</dbReference>
<dbReference type="CDD" id="cd06558">
    <property type="entry name" value="crotonase-like"/>
    <property type="match status" value="1"/>
</dbReference>
<dbReference type="InterPro" id="IPR018376">
    <property type="entry name" value="Enoyl-CoA_hyd/isom_CS"/>
</dbReference>
<sequence length="258" mass="27835">MAHHYCTVQDEGRLRIVTLNRPEVLNALHADANDELAAVWDEFAARDDLWVGIVTGAGDRAFSAGNDLKVQASGKRRPNGPCGFAGLCSRFDLTKPLIAAVNGVAMGGGFETALACDIIIAAENAVFALPEPRVGLMAGGGGVHRLPRSIPIKKAMGMILTGRRVPAREGFELGFVTEVVPEGQALEAARRWAAMILECSPKAVRASKQASCLGLDEPTLEQAMRTVYPAQKENLESQDYIEGPKAFAEKRKPNWQNR</sequence>
<name>A0A2S6NIN3_RHOGL</name>
<dbReference type="InterPro" id="IPR014748">
    <property type="entry name" value="Enoyl-CoA_hydra_C"/>
</dbReference>
<dbReference type="FunFam" id="3.90.226.10:FF:000009">
    <property type="entry name" value="Carnitinyl-CoA dehydratase"/>
    <property type="match status" value="1"/>
</dbReference>
<dbReference type="AlphaFoldDB" id="A0A2S6NIN3"/>
<protein>
    <submittedName>
        <fullName evidence="5">Enoyl-CoA hydratase</fullName>
        <ecNumber evidence="5">4.2.1.17</ecNumber>
    </submittedName>
</protein>
<reference evidence="5 6" key="1">
    <citation type="journal article" date="2018" name="Arch. Microbiol.">
        <title>New insights into the metabolic potential of the phototrophic purple bacterium Rhodopila globiformis DSM 161(T) from its draft genome sequence and evidence for a vanadium-dependent nitrogenase.</title>
        <authorList>
            <person name="Imhoff J.F."/>
            <person name="Rahn T."/>
            <person name="Kunzel S."/>
            <person name="Neulinger S.C."/>
        </authorList>
    </citation>
    <scope>NUCLEOTIDE SEQUENCE [LARGE SCALE GENOMIC DNA]</scope>
    <source>
        <strain evidence="5 6">DSM 161</strain>
    </source>
</reference>
<evidence type="ECO:0000256" key="3">
    <source>
        <dbReference type="RuleBase" id="RU003707"/>
    </source>
</evidence>
<organism evidence="5 6">
    <name type="scientific">Rhodopila globiformis</name>
    <name type="common">Rhodopseudomonas globiformis</name>
    <dbReference type="NCBI Taxonomy" id="1071"/>
    <lineage>
        <taxon>Bacteria</taxon>
        <taxon>Pseudomonadati</taxon>
        <taxon>Pseudomonadota</taxon>
        <taxon>Alphaproteobacteria</taxon>
        <taxon>Acetobacterales</taxon>
        <taxon>Acetobacteraceae</taxon>
        <taxon>Rhodopila</taxon>
    </lineage>
</organism>
<proteinExistence type="inferred from homology"/>
<dbReference type="OrthoDB" id="7257009at2"/>